<dbReference type="Proteomes" id="UP000558113">
    <property type="component" value="Unassembled WGS sequence"/>
</dbReference>
<dbReference type="PANTHER" id="PTHR43280:SF2">
    <property type="entry name" value="HTH-TYPE TRANSCRIPTIONAL REGULATOR EXSA"/>
    <property type="match status" value="1"/>
</dbReference>
<dbReference type="InterPro" id="IPR003313">
    <property type="entry name" value="AraC-bd"/>
</dbReference>
<sequence length="279" mass="31513">MMPFLLAEFANREKELPLYVCCIGSHEQKQLQRQGGYPAHQLFLCRRGRGTFRLAGGRSLSMTPGMALLLPAGVPHDYAPSDADDEAWDLGFIAFEGSLAPSLLEQMSRFALTAVKAQNFDTLWEQLAALWHLISLNGEHAYWEASKRLYDILLTLLEGQAPARQEQGGLYPFPQSNAALQAAVKLMHDHYNERLLIANIARAVGYSVQHFHRLFVAGYGMTPQQYLLQLRMRRSVQLMGDHPGIPVEKVAQQLGMETSYFIRMFKRTYGATPKQYVKP</sequence>
<evidence type="ECO:0000313" key="5">
    <source>
        <dbReference type="EMBL" id="NBC70631.1"/>
    </source>
</evidence>
<keyword evidence="1" id="KW-0805">Transcription regulation</keyword>
<dbReference type="Pfam" id="PF12833">
    <property type="entry name" value="HTH_18"/>
    <property type="match status" value="1"/>
</dbReference>
<dbReference type="SMART" id="SM00342">
    <property type="entry name" value="HTH_ARAC"/>
    <property type="match status" value="1"/>
</dbReference>
<comment type="caution">
    <text evidence="5">The sequence shown here is derived from an EMBL/GenBank/DDBJ whole genome shotgun (WGS) entry which is preliminary data.</text>
</comment>
<dbReference type="Gene3D" id="2.60.120.280">
    <property type="entry name" value="Regulatory protein AraC"/>
    <property type="match status" value="1"/>
</dbReference>
<evidence type="ECO:0000313" key="6">
    <source>
        <dbReference type="Proteomes" id="UP000558113"/>
    </source>
</evidence>
<dbReference type="PANTHER" id="PTHR43280">
    <property type="entry name" value="ARAC-FAMILY TRANSCRIPTIONAL REGULATOR"/>
    <property type="match status" value="1"/>
</dbReference>
<organism evidence="5 6">
    <name type="scientific">Paenibacillus sacheonensis</name>
    <dbReference type="NCBI Taxonomy" id="742054"/>
    <lineage>
        <taxon>Bacteria</taxon>
        <taxon>Bacillati</taxon>
        <taxon>Bacillota</taxon>
        <taxon>Bacilli</taxon>
        <taxon>Bacillales</taxon>
        <taxon>Paenibacillaceae</taxon>
        <taxon>Paenibacillus</taxon>
    </lineage>
</organism>
<keyword evidence="2" id="KW-0238">DNA-binding</keyword>
<dbReference type="InterPro" id="IPR037923">
    <property type="entry name" value="HTH-like"/>
</dbReference>
<dbReference type="GO" id="GO:0043565">
    <property type="term" value="F:sequence-specific DNA binding"/>
    <property type="evidence" value="ECO:0007669"/>
    <property type="project" value="InterPro"/>
</dbReference>
<evidence type="ECO:0000256" key="2">
    <source>
        <dbReference type="ARBA" id="ARBA00023125"/>
    </source>
</evidence>
<dbReference type="AlphaFoldDB" id="A0A7X4YQD3"/>
<dbReference type="SUPFAM" id="SSF46689">
    <property type="entry name" value="Homeodomain-like"/>
    <property type="match status" value="2"/>
</dbReference>
<dbReference type="SUPFAM" id="SSF51215">
    <property type="entry name" value="Regulatory protein AraC"/>
    <property type="match status" value="1"/>
</dbReference>
<keyword evidence="3" id="KW-0804">Transcription</keyword>
<evidence type="ECO:0000256" key="1">
    <source>
        <dbReference type="ARBA" id="ARBA00023015"/>
    </source>
</evidence>
<dbReference type="Gene3D" id="1.10.10.60">
    <property type="entry name" value="Homeodomain-like"/>
    <property type="match status" value="2"/>
</dbReference>
<name>A0A7X4YQD3_9BACL</name>
<accession>A0A7X4YQD3</accession>
<dbReference type="PROSITE" id="PS01124">
    <property type="entry name" value="HTH_ARAC_FAMILY_2"/>
    <property type="match status" value="1"/>
</dbReference>
<dbReference type="RefSeq" id="WP_161699790.1">
    <property type="nucleotide sequence ID" value="NZ_JAAAMU010000008.1"/>
</dbReference>
<protein>
    <submittedName>
        <fullName evidence="5">AraC family transcriptional regulator</fullName>
    </submittedName>
</protein>
<evidence type="ECO:0000256" key="3">
    <source>
        <dbReference type="ARBA" id="ARBA00023163"/>
    </source>
</evidence>
<dbReference type="InterPro" id="IPR018062">
    <property type="entry name" value="HTH_AraC-typ_CS"/>
</dbReference>
<feature type="domain" description="HTH araC/xylS-type" evidence="4">
    <location>
        <begin position="181"/>
        <end position="279"/>
    </location>
</feature>
<dbReference type="GO" id="GO:0003700">
    <property type="term" value="F:DNA-binding transcription factor activity"/>
    <property type="evidence" value="ECO:0007669"/>
    <property type="project" value="InterPro"/>
</dbReference>
<evidence type="ECO:0000259" key="4">
    <source>
        <dbReference type="PROSITE" id="PS01124"/>
    </source>
</evidence>
<dbReference type="OrthoDB" id="2573719at2"/>
<dbReference type="Pfam" id="PF02311">
    <property type="entry name" value="AraC_binding"/>
    <property type="match status" value="1"/>
</dbReference>
<reference evidence="5 6" key="1">
    <citation type="submission" date="2020-01" db="EMBL/GenBank/DDBJ databases">
        <title>Paenibacillus soybeanensis sp. nov. isolated from the nodules of soybean (Glycine max(L.) Merr).</title>
        <authorList>
            <person name="Wang H."/>
        </authorList>
    </citation>
    <scope>NUCLEOTIDE SEQUENCE [LARGE SCALE GENOMIC DNA]</scope>
    <source>
        <strain evidence="5 6">DSM 23054</strain>
    </source>
</reference>
<gene>
    <name evidence="5" type="ORF">GT003_16640</name>
</gene>
<dbReference type="InterPro" id="IPR018060">
    <property type="entry name" value="HTH_AraC"/>
</dbReference>
<dbReference type="InterPro" id="IPR009057">
    <property type="entry name" value="Homeodomain-like_sf"/>
</dbReference>
<dbReference type="PROSITE" id="PS00041">
    <property type="entry name" value="HTH_ARAC_FAMILY_1"/>
    <property type="match status" value="1"/>
</dbReference>
<dbReference type="EMBL" id="JAAAMU010000008">
    <property type="protein sequence ID" value="NBC70631.1"/>
    <property type="molecule type" value="Genomic_DNA"/>
</dbReference>
<keyword evidence="6" id="KW-1185">Reference proteome</keyword>
<proteinExistence type="predicted"/>